<name>A0AAV3SEY7_HALDO</name>
<feature type="transmembrane region" description="Helical" evidence="1">
    <location>
        <begin position="108"/>
        <end position="132"/>
    </location>
</feature>
<organism evidence="2 5">
    <name type="scientific">Halococcus dombrowskii</name>
    <dbReference type="NCBI Taxonomy" id="179637"/>
    <lineage>
        <taxon>Archaea</taxon>
        <taxon>Methanobacteriati</taxon>
        <taxon>Methanobacteriota</taxon>
        <taxon>Stenosarchaea group</taxon>
        <taxon>Halobacteria</taxon>
        <taxon>Halobacteriales</taxon>
        <taxon>Halococcaceae</taxon>
        <taxon>Halococcus</taxon>
    </lineage>
</organism>
<feature type="transmembrane region" description="Helical" evidence="1">
    <location>
        <begin position="164"/>
        <end position="184"/>
    </location>
</feature>
<feature type="transmembrane region" description="Helical" evidence="1">
    <location>
        <begin position="20"/>
        <end position="43"/>
    </location>
</feature>
<dbReference type="InterPro" id="IPR025098">
    <property type="entry name" value="DUF4013"/>
</dbReference>
<reference evidence="3" key="2">
    <citation type="submission" date="2022-04" db="EMBL/GenBank/DDBJ databases">
        <title>Sequencing and genomic assembly of Halococcus dombrowskii.</title>
        <authorList>
            <person name="Lim S.W."/>
            <person name="MacLea K.S."/>
        </authorList>
    </citation>
    <scope>NUCLEOTIDE SEQUENCE</scope>
    <source>
        <strain evidence="3">H4</strain>
    </source>
</reference>
<accession>A0AAV3SEY7</accession>
<keyword evidence="1" id="KW-0812">Transmembrane</keyword>
<dbReference type="EMBL" id="CP095005">
    <property type="protein sequence ID" value="UOO95012.1"/>
    <property type="molecule type" value="Genomic_DNA"/>
</dbReference>
<feature type="transmembrane region" description="Helical" evidence="1">
    <location>
        <begin position="190"/>
        <end position="210"/>
    </location>
</feature>
<feature type="transmembrane region" description="Helical" evidence="1">
    <location>
        <begin position="72"/>
        <end position="96"/>
    </location>
</feature>
<evidence type="ECO:0000313" key="3">
    <source>
        <dbReference type="EMBL" id="UOO95012.1"/>
    </source>
</evidence>
<dbReference type="RefSeq" id="WP_244702124.1">
    <property type="nucleotide sequence ID" value="NZ_BAAADN010000018.1"/>
</dbReference>
<reference evidence="2" key="1">
    <citation type="journal article" date="2014" name="Int. J. Syst. Evol. Microbiol.">
        <title>Complete genome sequence of Corynebacterium casei LMG S-19264T (=DSM 44701T), isolated from a smear-ripened cheese.</title>
        <authorList>
            <consortium name="US DOE Joint Genome Institute (JGI-PGF)"/>
            <person name="Walter F."/>
            <person name="Albersmeier A."/>
            <person name="Kalinowski J."/>
            <person name="Ruckert C."/>
        </authorList>
    </citation>
    <scope>NUCLEOTIDE SEQUENCE</scope>
    <source>
        <strain evidence="2">JCM 12289</strain>
    </source>
</reference>
<keyword evidence="1" id="KW-1133">Transmembrane helix</keyword>
<dbReference type="KEGG" id="hdo:MUK72_13715"/>
<evidence type="ECO:0000256" key="1">
    <source>
        <dbReference type="SAM" id="Phobius"/>
    </source>
</evidence>
<keyword evidence="1" id="KW-0472">Membrane</keyword>
<evidence type="ECO:0000313" key="5">
    <source>
        <dbReference type="Proteomes" id="UP001500962"/>
    </source>
</evidence>
<evidence type="ECO:0000313" key="2">
    <source>
        <dbReference type="EMBL" id="GAA0455965.1"/>
    </source>
</evidence>
<reference evidence="2" key="3">
    <citation type="submission" date="2023-12" db="EMBL/GenBank/DDBJ databases">
        <authorList>
            <person name="Sun Q."/>
            <person name="Inoue M."/>
        </authorList>
    </citation>
    <scope>NUCLEOTIDE SEQUENCE</scope>
    <source>
        <strain evidence="2">JCM 12289</strain>
    </source>
</reference>
<dbReference type="Proteomes" id="UP000830542">
    <property type="component" value="Chromosome"/>
</dbReference>
<gene>
    <name evidence="2" type="ORF">GCM10008985_09850</name>
    <name evidence="3" type="ORF">MUK72_13715</name>
</gene>
<dbReference type="Pfam" id="PF13197">
    <property type="entry name" value="DUF4013"/>
    <property type="match status" value="1"/>
</dbReference>
<sequence length="234" mass="24026">MISDSITYLRNSDELAKTILIGGVLSILSVLLIPAFVVSGYLVRVLRSAIDGEATAPAFGEWGELFVDGLKAFVIAFVYGLVPAVVGFVLVGGSVIATFSTESGSAGLLGGVGLLFGLAVSVVLGLAAWYLIPAATASFATTGRLSAGFDIGTLRPVVTSKRYATGWLLALGVIVLAAVVAGMLNAIPVLGTIVGVFVSFAASVVAYHIIGRTWADLQPIATRDNGVIDDQPVV</sequence>
<protein>
    <submittedName>
        <fullName evidence="2">DUF4013 domain-containing protein</fullName>
    </submittedName>
</protein>
<dbReference type="EMBL" id="BAAADN010000018">
    <property type="protein sequence ID" value="GAA0455965.1"/>
    <property type="molecule type" value="Genomic_DNA"/>
</dbReference>
<dbReference type="Proteomes" id="UP001500962">
    <property type="component" value="Unassembled WGS sequence"/>
</dbReference>
<evidence type="ECO:0000313" key="4">
    <source>
        <dbReference type="Proteomes" id="UP000830542"/>
    </source>
</evidence>
<dbReference type="AlphaFoldDB" id="A0AAV3SEY7"/>
<proteinExistence type="predicted"/>
<keyword evidence="4" id="KW-1185">Reference proteome</keyword>
<dbReference type="GeneID" id="71762925"/>